<comment type="caution">
    <text evidence="20">The sequence shown here is derived from an EMBL/GenBank/DDBJ whole genome shotgun (WGS) entry which is preliminary data.</text>
</comment>
<feature type="active site" description="Proton donor/acceptor" evidence="15">
    <location>
        <position position="219"/>
    </location>
</feature>
<keyword evidence="5" id="KW-0812">Transmembrane</keyword>
<evidence type="ECO:0000256" key="5">
    <source>
        <dbReference type="ARBA" id="ARBA00022692"/>
    </source>
</evidence>
<dbReference type="GO" id="GO:0015018">
    <property type="term" value="F:galactosylgalactosylxylosylprotein 3-beta-glucuronosyltransferase activity"/>
    <property type="evidence" value="ECO:0007669"/>
    <property type="project" value="UniProtKB-UniRule"/>
</dbReference>
<feature type="binding site" evidence="16">
    <location>
        <begin position="133"/>
        <end position="135"/>
    </location>
    <ligand>
        <name>UDP-alpha-D-glucuronate</name>
        <dbReference type="ChEBI" id="CHEBI:58052"/>
    </ligand>
</feature>
<dbReference type="EC" id="2.4.1.135" evidence="3 19"/>
<evidence type="ECO:0000256" key="6">
    <source>
        <dbReference type="ARBA" id="ARBA00022723"/>
    </source>
</evidence>
<dbReference type="AlphaFoldDB" id="A0AAD9JUG7"/>
<dbReference type="InterPro" id="IPR005027">
    <property type="entry name" value="Glyco_trans_43"/>
</dbReference>
<proteinExistence type="inferred from homology"/>
<evidence type="ECO:0000256" key="2">
    <source>
        <dbReference type="ARBA" id="ARBA00007706"/>
    </source>
</evidence>
<evidence type="ECO:0000256" key="9">
    <source>
        <dbReference type="ARBA" id="ARBA00023034"/>
    </source>
</evidence>
<dbReference type="GO" id="GO:0000139">
    <property type="term" value="C:Golgi membrane"/>
    <property type="evidence" value="ECO:0007669"/>
    <property type="project" value="UniProtKB-SubCell"/>
</dbReference>
<feature type="binding site" evidence="16">
    <location>
        <begin position="247"/>
        <end position="249"/>
    </location>
    <ligand>
        <name>UDP-alpha-D-glucuronate</name>
        <dbReference type="ChEBI" id="CHEBI:58052"/>
    </ligand>
</feature>
<evidence type="ECO:0000256" key="18">
    <source>
        <dbReference type="PIRSR" id="PIRSR605027-4"/>
    </source>
</evidence>
<keyword evidence="8" id="KW-1133">Transmembrane helix</keyword>
<evidence type="ECO:0000256" key="1">
    <source>
        <dbReference type="ARBA" id="ARBA00001936"/>
    </source>
</evidence>
<keyword evidence="7 19" id="KW-0735">Signal-anchor</keyword>
<accession>A0AAD9JUG7</accession>
<organism evidence="20 21">
    <name type="scientific">Paralvinella palmiformis</name>
    <dbReference type="NCBI Taxonomy" id="53620"/>
    <lineage>
        <taxon>Eukaryota</taxon>
        <taxon>Metazoa</taxon>
        <taxon>Spiralia</taxon>
        <taxon>Lophotrochozoa</taxon>
        <taxon>Annelida</taxon>
        <taxon>Polychaeta</taxon>
        <taxon>Sedentaria</taxon>
        <taxon>Canalipalpata</taxon>
        <taxon>Terebellida</taxon>
        <taxon>Terebelliformia</taxon>
        <taxon>Alvinellidae</taxon>
        <taxon>Paralvinella</taxon>
    </lineage>
</organism>
<evidence type="ECO:0000256" key="11">
    <source>
        <dbReference type="ARBA" id="ARBA00023180"/>
    </source>
</evidence>
<comment type="catalytic activity">
    <reaction evidence="13 19">
        <text>3-O-(beta-D-galactosyl-(1-&gt;3)-beta-D-galactosyl-(1-&gt;4)-beta-D-xylosyl)-L-seryl-[protein] + UDP-alpha-D-glucuronate = 3-O-(beta-D-GlcA-(1-&gt;3)-beta-D-Gal-(1-&gt;3)-beta-D-Gal-(1-&gt;4)-beta-D-Xyl)-L-seryl-[protein] + UDP + H(+)</text>
        <dbReference type="Rhea" id="RHEA:24168"/>
        <dbReference type="Rhea" id="RHEA-COMP:12571"/>
        <dbReference type="Rhea" id="RHEA-COMP:12573"/>
        <dbReference type="ChEBI" id="CHEBI:15378"/>
        <dbReference type="ChEBI" id="CHEBI:58052"/>
        <dbReference type="ChEBI" id="CHEBI:58223"/>
        <dbReference type="ChEBI" id="CHEBI:132090"/>
        <dbReference type="ChEBI" id="CHEBI:132093"/>
        <dbReference type="EC" id="2.4.1.135"/>
    </reaction>
</comment>
<dbReference type="FunFam" id="3.90.550.10:FF:000010">
    <property type="entry name" value="Galactosylgalactosylxylosylprotein 3-beta-glucuronosyltransferase"/>
    <property type="match status" value="1"/>
</dbReference>
<evidence type="ECO:0000256" key="10">
    <source>
        <dbReference type="ARBA" id="ARBA00023136"/>
    </source>
</evidence>
<feature type="binding site" evidence="16">
    <location>
        <position position="104"/>
    </location>
    <ligand>
        <name>UDP-alpha-D-glucuronate</name>
        <dbReference type="ChEBI" id="CHEBI:58052"/>
    </ligand>
</feature>
<evidence type="ECO:0000256" key="7">
    <source>
        <dbReference type="ARBA" id="ARBA00022968"/>
    </source>
</evidence>
<evidence type="ECO:0000256" key="13">
    <source>
        <dbReference type="ARBA" id="ARBA00047979"/>
    </source>
</evidence>
<feature type="binding site" evidence="17">
    <location>
        <position position="135"/>
    </location>
    <ligand>
        <name>Mn(2+)</name>
        <dbReference type="ChEBI" id="CHEBI:29035"/>
    </ligand>
</feature>
<keyword evidence="9 19" id="KW-0333">Golgi apparatus</keyword>
<dbReference type="PANTHER" id="PTHR10896:SF65">
    <property type="entry name" value="GALACTOSYLGALACTOSYLXYLOSYLPROTEIN 3-BETA-GLUCURONOSYLTRANSFERASE 3"/>
    <property type="match status" value="1"/>
</dbReference>
<keyword evidence="11" id="KW-0325">Glycoprotein</keyword>
<feature type="binding site" evidence="16">
    <location>
        <begin position="30"/>
        <end position="32"/>
    </location>
    <ligand>
        <name>UDP-alpha-D-glucuronate</name>
        <dbReference type="ChEBI" id="CHEBI:58052"/>
    </ligand>
</feature>
<evidence type="ECO:0000256" key="16">
    <source>
        <dbReference type="PIRSR" id="PIRSR605027-2"/>
    </source>
</evidence>
<dbReference type="GO" id="GO:0046872">
    <property type="term" value="F:metal ion binding"/>
    <property type="evidence" value="ECO:0007669"/>
    <property type="project" value="UniProtKB-KW"/>
</dbReference>
<dbReference type="GO" id="GO:0050650">
    <property type="term" value="P:chondroitin sulfate proteoglycan biosynthetic process"/>
    <property type="evidence" value="ECO:0007669"/>
    <property type="project" value="TreeGrafter"/>
</dbReference>
<dbReference type="SUPFAM" id="SSF53448">
    <property type="entry name" value="Nucleotide-diphospho-sugar transferases"/>
    <property type="match status" value="1"/>
</dbReference>
<sequence>MRRSFPERLDRISELLSSSSSIPTIYAITPTYARPVQKAELTRLANTFVSVPNFHWIIVEDAAERSELVSSLLEKSGLKYTQLNEPTPREDKLKPSDPNWLKPRGVLQRNKGLSWLRKNVDANRTDGVVYFADDDNVYDLELFKEMRSTKKVSVWPVGFAGYLRYERPIVKRGKVVGWFTYWKPERQFAIDMAGFAVNLKLFFDHPWAEFSRVNRGQMESYLLSSLGVTLNDLEPKADDCTKVLVWHTRTEAPNLTNEKKLKAAGKSGTDLNVEV</sequence>
<keyword evidence="12 17" id="KW-0464">Manganese</keyword>
<dbReference type="Pfam" id="PF03360">
    <property type="entry name" value="Glyco_transf_43"/>
    <property type="match status" value="1"/>
</dbReference>
<dbReference type="GO" id="GO:0005975">
    <property type="term" value="P:carbohydrate metabolic process"/>
    <property type="evidence" value="ECO:0007669"/>
    <property type="project" value="TreeGrafter"/>
</dbReference>
<keyword evidence="4 19" id="KW-0808">Transferase</keyword>
<dbReference type="CDD" id="cd00218">
    <property type="entry name" value="GlcAT-I"/>
    <property type="match status" value="1"/>
</dbReference>
<evidence type="ECO:0000256" key="17">
    <source>
        <dbReference type="PIRSR" id="PIRSR605027-3"/>
    </source>
</evidence>
<reference evidence="20" key="1">
    <citation type="journal article" date="2023" name="Mol. Biol. Evol.">
        <title>Third-Generation Sequencing Reveals the Adaptive Role of the Epigenome in Three Deep-Sea Polychaetes.</title>
        <authorList>
            <person name="Perez M."/>
            <person name="Aroh O."/>
            <person name="Sun Y."/>
            <person name="Lan Y."/>
            <person name="Juniper S.K."/>
            <person name="Young C.R."/>
            <person name="Angers B."/>
            <person name="Qian P.Y."/>
        </authorList>
    </citation>
    <scope>NUCLEOTIDE SEQUENCE</scope>
    <source>
        <strain evidence="20">P08H-3</strain>
    </source>
</reference>
<evidence type="ECO:0000256" key="8">
    <source>
        <dbReference type="ARBA" id="ARBA00022989"/>
    </source>
</evidence>
<protein>
    <recommendedName>
        <fullName evidence="3 19">Galactosylgalactosylxylosylprotein 3-beta-glucuronosyltransferase</fullName>
        <ecNumber evidence="3 19">2.4.1.135</ecNumber>
    </recommendedName>
</protein>
<dbReference type="InterPro" id="IPR029044">
    <property type="entry name" value="Nucleotide-diphossugar_trans"/>
</dbReference>
<comment type="subcellular location">
    <subcellularLocation>
        <location evidence="14">Endomembrane system</location>
        <topology evidence="14">Single-pass type II membrane protein</topology>
    </subcellularLocation>
    <subcellularLocation>
        <location evidence="19">Golgi apparatus membrane</location>
        <topology evidence="19">Single-pass type II membrane protein</topology>
    </subcellularLocation>
</comment>
<feature type="site" description="Interaction with galactose moiety of substrate glycoprotein" evidence="18">
    <location>
        <position position="166"/>
    </location>
</feature>
<feature type="binding site" evidence="16">
    <location>
        <position position="61"/>
    </location>
    <ligand>
        <name>UDP-alpha-D-glucuronate</name>
        <dbReference type="ChEBI" id="CHEBI:58052"/>
    </ligand>
</feature>
<feature type="site" description="Interaction with galactose moiety of substrate glycoprotein" evidence="18">
    <location>
        <position position="257"/>
    </location>
</feature>
<comment type="cofactor">
    <cofactor evidence="1 17 19">
        <name>Mn(2+)</name>
        <dbReference type="ChEBI" id="CHEBI:29035"/>
    </cofactor>
</comment>
<dbReference type="PANTHER" id="PTHR10896">
    <property type="entry name" value="GALACTOSYLGALACTOSYLXYLOSYLPROTEIN 3-BETA-GLUCURONOSYLTRANSFERASE BETA-1,3-GLUCURONYLTRANSFERASE"/>
    <property type="match status" value="1"/>
</dbReference>
<dbReference type="Gene3D" id="3.90.550.10">
    <property type="entry name" value="Spore Coat Polysaccharide Biosynthesis Protein SpsA, Chain A"/>
    <property type="match status" value="1"/>
</dbReference>
<evidence type="ECO:0000256" key="14">
    <source>
        <dbReference type="ARBA" id="ARBA00060399"/>
    </source>
</evidence>
<keyword evidence="10" id="KW-0472">Membrane</keyword>
<evidence type="ECO:0000313" key="20">
    <source>
        <dbReference type="EMBL" id="KAK2158870.1"/>
    </source>
</evidence>
<name>A0AAD9JUG7_9ANNE</name>
<comment type="pathway">
    <text evidence="19">Protein modification; protein glycosylation.</text>
</comment>
<evidence type="ECO:0000256" key="3">
    <source>
        <dbReference type="ARBA" id="ARBA00012641"/>
    </source>
</evidence>
<evidence type="ECO:0000256" key="19">
    <source>
        <dbReference type="RuleBase" id="RU363127"/>
    </source>
</evidence>
<evidence type="ECO:0000256" key="15">
    <source>
        <dbReference type="PIRSR" id="PIRSR605027-1"/>
    </source>
</evidence>
<feature type="binding site" evidence="16">
    <location>
        <position position="109"/>
    </location>
    <ligand>
        <name>UDP-alpha-D-glucuronate</name>
        <dbReference type="ChEBI" id="CHEBI:58052"/>
    </ligand>
</feature>
<dbReference type="EMBL" id="JAODUP010000162">
    <property type="protein sequence ID" value="KAK2158870.1"/>
    <property type="molecule type" value="Genomic_DNA"/>
</dbReference>
<evidence type="ECO:0000256" key="4">
    <source>
        <dbReference type="ARBA" id="ARBA00022679"/>
    </source>
</evidence>
<evidence type="ECO:0000313" key="21">
    <source>
        <dbReference type="Proteomes" id="UP001208570"/>
    </source>
</evidence>
<gene>
    <name evidence="20" type="ORF">LSH36_162g02088</name>
</gene>
<evidence type="ECO:0000256" key="12">
    <source>
        <dbReference type="ARBA" id="ARBA00023211"/>
    </source>
</evidence>
<keyword evidence="21" id="KW-1185">Reference proteome</keyword>
<comment type="similarity">
    <text evidence="2 19">Belongs to the glycosyltransferase 43 family.</text>
</comment>
<dbReference type="Proteomes" id="UP001208570">
    <property type="component" value="Unassembled WGS sequence"/>
</dbReference>
<keyword evidence="6 17" id="KW-0479">Metal-binding</keyword>